<sequence>MIVGALVGGVGWLTVWSQVAGGRRWGWLIAGVAAVAGAFAPSVMDWVRSRGLAADRQVRALRESLVADLPRSAVWLLHPDVGVVRFFGRGWELAQLDLWCQDPDAGVVRLICAGAGMGKTRLARQFAARLDGWQVWPVAAGQETLVASRIAGGETPKLLLVVVDYAETREPVGLATLLCAAARCPANVGRVRVLLVARSVGPWWSSLSGAYPQQAALMDSLTVERHVIQLGARADDRRPEQVVADAVEEFAAFLHRRVPTALSGVPYPADTPLLRLHAEALVALLGGPRSDDGRHDVLDEVLGHERRYWRGCARRAGLTPPGPAHRADTVLRDLVGIAALVGAGDDGEMAGVVRRVPALAGADETSVDEWMHWLRELYPAPSGRPERLGTLQPDLLAEHLAVAVLMEWTEAQRIAAFVGLAEGQAVQTLTVLGRAAAWQPAATTLIDAALVADPSVIGSAAIRVARQFPSLLPGRLAAFFSTANIDPKELRRLAQQVPFPSMELHSVALALTSRIVMAGSTTASASDRGLWLNSHALRLAEAGRRDEALSASKEAVSVRQELVAGNRADHLADLASSLNNYANRLAAVGRRREALTISGEALAVYRELAADNPNAHLPDLAGSLNNYAIRLAEAGRRDEALSASDEALALWRELAAGDRDAYLSDLAMSLGNYANCLAEAELRAEALTTNKETVALYRELAADNPDAHLPSLTKSLNNYANCLAYVGRRDEALTTSEEAVALQRKLAARNRNAQLPELAMSVSNHALYLGAVGRLDEALTTSEEAVALYRELAADNRDAHLPDLAMSVSNYANQLAAVRRQDEALATSEEAVALYRKLAADNRDAHLPDLAGTLNNHAISLAGSGRREEALTTSEEAVALRRKLAARDRVAHLPGLAKTLCGAGSVCLLVDGPMELALASCSEGLGYFEELERKHPGAFTEQLRAAIEMLAYIHHGLNNFEAAIALRARLEL</sequence>
<dbReference type="PANTHER" id="PTHR19959:SF119">
    <property type="entry name" value="FUNGAL LIPASE-LIKE DOMAIN-CONTAINING PROTEIN"/>
    <property type="match status" value="1"/>
</dbReference>
<comment type="caution">
    <text evidence="1">The sequence shown here is derived from an EMBL/GenBank/DDBJ whole genome shotgun (WGS) entry which is preliminary data.</text>
</comment>
<dbReference type="Gene3D" id="1.25.40.10">
    <property type="entry name" value="Tetratricopeptide repeat domain"/>
    <property type="match status" value="3"/>
</dbReference>
<reference evidence="1" key="1">
    <citation type="submission" date="2021-01" db="EMBL/GenBank/DDBJ databases">
        <title>Whole genome shotgun sequence of Rugosimonospora africana NBRC 104875.</title>
        <authorList>
            <person name="Komaki H."/>
            <person name="Tamura T."/>
        </authorList>
    </citation>
    <scope>NUCLEOTIDE SEQUENCE</scope>
    <source>
        <strain evidence="1">NBRC 104875</strain>
    </source>
</reference>
<evidence type="ECO:0008006" key="3">
    <source>
        <dbReference type="Google" id="ProtNLM"/>
    </source>
</evidence>
<dbReference type="EMBL" id="BONZ01000122">
    <property type="protein sequence ID" value="GIH21299.1"/>
    <property type="molecule type" value="Genomic_DNA"/>
</dbReference>
<gene>
    <name evidence="1" type="ORF">Raf01_94710</name>
</gene>
<dbReference type="Proteomes" id="UP000642748">
    <property type="component" value="Unassembled WGS sequence"/>
</dbReference>
<protein>
    <recommendedName>
        <fullName evidence="3">Tetratricopeptide repeat protein</fullName>
    </recommendedName>
</protein>
<proteinExistence type="predicted"/>
<evidence type="ECO:0000313" key="1">
    <source>
        <dbReference type="EMBL" id="GIH21299.1"/>
    </source>
</evidence>
<name>A0A8J3R3U1_9ACTN</name>
<dbReference type="PANTHER" id="PTHR19959">
    <property type="entry name" value="KINESIN LIGHT CHAIN"/>
    <property type="match status" value="1"/>
</dbReference>
<dbReference type="AlphaFoldDB" id="A0A8J3R3U1"/>
<dbReference type="Pfam" id="PF13374">
    <property type="entry name" value="TPR_10"/>
    <property type="match status" value="2"/>
</dbReference>
<keyword evidence="2" id="KW-1185">Reference proteome</keyword>
<organism evidence="1 2">
    <name type="scientific">Rugosimonospora africana</name>
    <dbReference type="NCBI Taxonomy" id="556532"/>
    <lineage>
        <taxon>Bacteria</taxon>
        <taxon>Bacillati</taxon>
        <taxon>Actinomycetota</taxon>
        <taxon>Actinomycetes</taxon>
        <taxon>Micromonosporales</taxon>
        <taxon>Micromonosporaceae</taxon>
        <taxon>Rugosimonospora</taxon>
    </lineage>
</organism>
<dbReference type="InterPro" id="IPR011990">
    <property type="entry name" value="TPR-like_helical_dom_sf"/>
</dbReference>
<evidence type="ECO:0000313" key="2">
    <source>
        <dbReference type="Proteomes" id="UP000642748"/>
    </source>
</evidence>
<accession>A0A8J3R3U1</accession>
<dbReference type="SUPFAM" id="SSF48452">
    <property type="entry name" value="TPR-like"/>
    <property type="match status" value="2"/>
</dbReference>